<dbReference type="PANTHER" id="PTHR47482:SF5">
    <property type="entry name" value="FAR1 DOMAIN-CONTAINING PROTEIN"/>
    <property type="match status" value="1"/>
</dbReference>
<dbReference type="Gramene" id="AET2Gv20180700.3">
    <property type="protein sequence ID" value="AET2Gv20180700.3"/>
    <property type="gene ID" value="AET2Gv20180700"/>
</dbReference>
<accession>A0A453AL28</accession>
<reference evidence="2" key="2">
    <citation type="journal article" date="2017" name="Nat. Plants">
        <title>The Aegilops tauschii genome reveals multiple impacts of transposons.</title>
        <authorList>
            <person name="Zhao G."/>
            <person name="Zou C."/>
            <person name="Li K."/>
            <person name="Wang K."/>
            <person name="Li T."/>
            <person name="Gao L."/>
            <person name="Zhang X."/>
            <person name="Wang H."/>
            <person name="Yang Z."/>
            <person name="Liu X."/>
            <person name="Jiang W."/>
            <person name="Mao L."/>
            <person name="Kong X."/>
            <person name="Jiao Y."/>
            <person name="Jia J."/>
        </authorList>
    </citation>
    <scope>NUCLEOTIDE SEQUENCE [LARGE SCALE GENOMIC DNA]</scope>
    <source>
        <strain evidence="2">cv. AL8/78</strain>
    </source>
</reference>
<reference evidence="2" key="1">
    <citation type="journal article" date="2014" name="Science">
        <title>Ancient hybridizations among the ancestral genomes of bread wheat.</title>
        <authorList>
            <consortium name="International Wheat Genome Sequencing Consortium,"/>
            <person name="Marcussen T."/>
            <person name="Sandve S.R."/>
            <person name="Heier L."/>
            <person name="Spannagl M."/>
            <person name="Pfeifer M."/>
            <person name="Jakobsen K.S."/>
            <person name="Wulff B.B."/>
            <person name="Steuernagel B."/>
            <person name="Mayer K.F."/>
            <person name="Olsen O.A."/>
        </authorList>
    </citation>
    <scope>NUCLEOTIDE SEQUENCE [LARGE SCALE GENOMIC DNA]</scope>
    <source>
        <strain evidence="2">cv. AL8/78</strain>
    </source>
</reference>
<reference evidence="1" key="3">
    <citation type="journal article" date="2017" name="Nature">
        <title>Genome sequence of the progenitor of the wheat D genome Aegilops tauschii.</title>
        <authorList>
            <person name="Luo M.C."/>
            <person name="Gu Y.Q."/>
            <person name="Puiu D."/>
            <person name="Wang H."/>
            <person name="Twardziok S.O."/>
            <person name="Deal K.R."/>
            <person name="Huo N."/>
            <person name="Zhu T."/>
            <person name="Wang L."/>
            <person name="Wang Y."/>
            <person name="McGuire P.E."/>
            <person name="Liu S."/>
            <person name="Long H."/>
            <person name="Ramasamy R.K."/>
            <person name="Rodriguez J.C."/>
            <person name="Van S.L."/>
            <person name="Yuan L."/>
            <person name="Wang Z."/>
            <person name="Xia Z."/>
            <person name="Xiao L."/>
            <person name="Anderson O.D."/>
            <person name="Ouyang S."/>
            <person name="Liang Y."/>
            <person name="Zimin A.V."/>
            <person name="Pertea G."/>
            <person name="Qi P."/>
            <person name="Bennetzen J.L."/>
            <person name="Dai X."/>
            <person name="Dawson M.W."/>
            <person name="Muller H.G."/>
            <person name="Kugler K."/>
            <person name="Rivarola-Duarte L."/>
            <person name="Spannagl M."/>
            <person name="Mayer K.F.X."/>
            <person name="Lu F.H."/>
            <person name="Bevan M.W."/>
            <person name="Leroy P."/>
            <person name="Li P."/>
            <person name="You F.M."/>
            <person name="Sun Q."/>
            <person name="Liu Z."/>
            <person name="Lyons E."/>
            <person name="Wicker T."/>
            <person name="Salzberg S.L."/>
            <person name="Devos K.M."/>
            <person name="Dvorak J."/>
        </authorList>
    </citation>
    <scope>NUCLEOTIDE SEQUENCE [LARGE SCALE GENOMIC DNA]</scope>
    <source>
        <strain evidence="1">cv. AL8/78</strain>
    </source>
</reference>
<keyword evidence="2" id="KW-1185">Reference proteome</keyword>
<protein>
    <submittedName>
        <fullName evidence="1">Uncharacterized protein</fullName>
    </submittedName>
</protein>
<dbReference type="EnsemblPlants" id="AET2Gv20180700.2">
    <property type="protein sequence ID" value="AET2Gv20180700.2"/>
    <property type="gene ID" value="AET2Gv20180700"/>
</dbReference>
<reference evidence="1" key="5">
    <citation type="journal article" date="2021" name="G3 (Bethesda)">
        <title>Aegilops tauschii genome assembly Aet v5.0 features greater sequence contiguity and improved annotation.</title>
        <authorList>
            <person name="Wang L."/>
            <person name="Zhu T."/>
            <person name="Rodriguez J.C."/>
            <person name="Deal K.R."/>
            <person name="Dubcovsky J."/>
            <person name="McGuire P.E."/>
            <person name="Lux T."/>
            <person name="Spannagl M."/>
            <person name="Mayer K.F.X."/>
            <person name="Baldrich P."/>
            <person name="Meyers B.C."/>
            <person name="Huo N."/>
            <person name="Gu Y.Q."/>
            <person name="Zhou H."/>
            <person name="Devos K.M."/>
            <person name="Bennetzen J.L."/>
            <person name="Unver T."/>
            <person name="Budak H."/>
            <person name="Gulick P.J."/>
            <person name="Galiba G."/>
            <person name="Kalapos B."/>
            <person name="Nelson D.R."/>
            <person name="Li P."/>
            <person name="You F.M."/>
            <person name="Luo M.C."/>
            <person name="Dvorak J."/>
        </authorList>
    </citation>
    <scope>NUCLEOTIDE SEQUENCE [LARGE SCALE GENOMIC DNA]</scope>
    <source>
        <strain evidence="1">cv. AL8/78</strain>
    </source>
</reference>
<organism evidence="1 2">
    <name type="scientific">Aegilops tauschii subsp. strangulata</name>
    <name type="common">Goatgrass</name>
    <dbReference type="NCBI Taxonomy" id="200361"/>
    <lineage>
        <taxon>Eukaryota</taxon>
        <taxon>Viridiplantae</taxon>
        <taxon>Streptophyta</taxon>
        <taxon>Embryophyta</taxon>
        <taxon>Tracheophyta</taxon>
        <taxon>Spermatophyta</taxon>
        <taxon>Magnoliopsida</taxon>
        <taxon>Liliopsida</taxon>
        <taxon>Poales</taxon>
        <taxon>Poaceae</taxon>
        <taxon>BOP clade</taxon>
        <taxon>Pooideae</taxon>
        <taxon>Triticodae</taxon>
        <taxon>Triticeae</taxon>
        <taxon>Triticinae</taxon>
        <taxon>Aegilops</taxon>
    </lineage>
</organism>
<dbReference type="Gramene" id="AET2Gv20180700.2">
    <property type="protein sequence ID" value="AET2Gv20180700.2"/>
    <property type="gene ID" value="AET2Gv20180700"/>
</dbReference>
<dbReference type="PANTHER" id="PTHR47482">
    <property type="entry name" value="OS11G0632001 PROTEIN"/>
    <property type="match status" value="1"/>
</dbReference>
<reference evidence="1" key="4">
    <citation type="submission" date="2019-03" db="UniProtKB">
        <authorList>
            <consortium name="EnsemblPlants"/>
        </authorList>
    </citation>
    <scope>IDENTIFICATION</scope>
</reference>
<dbReference type="EnsemblPlants" id="AET2Gv20180700.1">
    <property type="protein sequence ID" value="AET2Gv20180700.1"/>
    <property type="gene ID" value="AET2Gv20180700"/>
</dbReference>
<proteinExistence type="predicted"/>
<evidence type="ECO:0000313" key="1">
    <source>
        <dbReference type="EnsemblPlants" id="AET2Gv20180700.1"/>
    </source>
</evidence>
<dbReference type="Proteomes" id="UP000015105">
    <property type="component" value="Chromosome 2D"/>
</dbReference>
<dbReference type="Gramene" id="AET2Gv20180700.1">
    <property type="protein sequence ID" value="AET2Gv20180700.1"/>
    <property type="gene ID" value="AET2Gv20180700"/>
</dbReference>
<dbReference type="AlphaFoldDB" id="A0A453AL28"/>
<name>A0A453AL28_AEGTS</name>
<evidence type="ECO:0000313" key="2">
    <source>
        <dbReference type="Proteomes" id="UP000015105"/>
    </source>
</evidence>
<sequence length="47" mass="5487">MQEIVFGCSGKPLRENTRSCRCECPAMIRLLRTSDNGWYIMEHRVKA</sequence>
<dbReference type="EnsemblPlants" id="AET2Gv20180700.3">
    <property type="protein sequence ID" value="AET2Gv20180700.3"/>
    <property type="gene ID" value="AET2Gv20180700"/>
</dbReference>